<dbReference type="Pfam" id="PF06496">
    <property type="entry name" value="DUF1097"/>
    <property type="match status" value="1"/>
</dbReference>
<dbReference type="EMBL" id="AAUX01000001">
    <property type="protein sequence ID" value="EAV47286.1"/>
    <property type="molecule type" value="Genomic_DNA"/>
</dbReference>
<keyword evidence="3" id="KW-1185">Reference proteome</keyword>
<feature type="transmembrane region" description="Helical" evidence="1">
    <location>
        <begin position="51"/>
        <end position="69"/>
    </location>
</feature>
<dbReference type="Proteomes" id="UP000054262">
    <property type="component" value="Unassembled WGS sequence"/>
</dbReference>
<feature type="transmembrane region" description="Helical" evidence="1">
    <location>
        <begin position="105"/>
        <end position="125"/>
    </location>
</feature>
<feature type="transmembrane region" description="Helical" evidence="1">
    <location>
        <begin position="15"/>
        <end position="39"/>
    </location>
</feature>
<protein>
    <recommendedName>
        <fullName evidence="4">DUF1097 domain-containing protein</fullName>
    </recommendedName>
</protein>
<feature type="transmembrane region" description="Helical" evidence="1">
    <location>
        <begin position="75"/>
        <end position="93"/>
    </location>
</feature>
<dbReference type="InterPro" id="IPR009476">
    <property type="entry name" value="DUF1097"/>
</dbReference>
<evidence type="ECO:0008006" key="4">
    <source>
        <dbReference type="Google" id="ProtNLM"/>
    </source>
</evidence>
<gene>
    <name evidence="2" type="ORF">MB2181_04395</name>
</gene>
<name>A0P6X6_9PROT</name>
<feature type="transmembrane region" description="Helical" evidence="1">
    <location>
        <begin position="137"/>
        <end position="157"/>
    </location>
</feature>
<evidence type="ECO:0000313" key="3">
    <source>
        <dbReference type="Proteomes" id="UP000054262"/>
    </source>
</evidence>
<evidence type="ECO:0000256" key="1">
    <source>
        <dbReference type="SAM" id="Phobius"/>
    </source>
</evidence>
<sequence length="166" mass="17070">MKNALGVSLGITALVWTYLALNVIPGVLVWAGFIAWGAYFTVGKDALTKTISATIFGAVMAAIAVGIVALLDDYLAVGIAAPIAVGLTVYGLTAFDKLNNVPANVFGYAATFGFLLMGTGFYDALGMEGANLIALDLANPIIVTSLSFVLGSVFGLISEKVAGMLK</sequence>
<comment type="caution">
    <text evidence="2">The sequence shown here is derived from an EMBL/GenBank/DDBJ whole genome shotgun (WGS) entry which is preliminary data.</text>
</comment>
<dbReference type="OrthoDB" id="530409at2"/>
<organism evidence="2 3">
    <name type="scientific">Methylophilales bacterium HTCC2181</name>
    <dbReference type="NCBI Taxonomy" id="383631"/>
    <lineage>
        <taxon>Bacteria</taxon>
        <taxon>Pseudomonadati</taxon>
        <taxon>Pseudomonadota</taxon>
        <taxon>Betaproteobacteria</taxon>
        <taxon>Nitrosomonadales</taxon>
        <taxon>OM43 clade</taxon>
    </lineage>
</organism>
<keyword evidence="1" id="KW-0472">Membrane</keyword>
<dbReference type="AlphaFoldDB" id="A0P6X6"/>
<keyword evidence="1" id="KW-0812">Transmembrane</keyword>
<keyword evidence="1" id="KW-1133">Transmembrane helix</keyword>
<evidence type="ECO:0000313" key="2">
    <source>
        <dbReference type="EMBL" id="EAV47286.1"/>
    </source>
</evidence>
<proteinExistence type="predicted"/>
<accession>A0P6X6</accession>
<reference evidence="2 3" key="1">
    <citation type="submission" date="2006-11" db="EMBL/GenBank/DDBJ databases">
        <authorList>
            <person name="Giovannoni S."/>
            <person name="Vergin K."/>
            <person name="Ferriera S."/>
            <person name="Johnson J."/>
            <person name="Kravitz S."/>
            <person name="Beeson K."/>
            <person name="Sutton G."/>
            <person name="Rogers Y.-H."/>
            <person name="Friedman R."/>
            <person name="Frazier M."/>
            <person name="Venter J.C."/>
        </authorList>
    </citation>
    <scope>NUCLEOTIDE SEQUENCE [LARGE SCALE GENOMIC DNA]</scope>
    <source>
        <strain evidence="2 3">HTCC2181</strain>
    </source>
</reference>